<evidence type="ECO:0000313" key="1">
    <source>
        <dbReference type="EMBL" id="KAI8007319.1"/>
    </source>
</evidence>
<dbReference type="Proteomes" id="UP001060215">
    <property type="component" value="Chromosome 7"/>
</dbReference>
<name>A0ACC0H200_9ERIC</name>
<sequence>MGLMRRIPPKHTETALSALLSLLPDHSSLLLSQVDQPLQVLISHVISLFFTSIRFFCFLAICVRKHGGYFSICLPLFHFVALLPRGRHGFLQGRREASQPRARPISRPPSFHFRSSRDPYLNTDAGTMSPFEYGEVFVLDDGREVDLDLGNYERFLHIKLTRDNNITTRKIYQSVIDKERRGDYLAKTAPMIPKWMEKKVQIDVCVIELGGTIGILTTKDIESMPFIEALGRFSAVGNDGNFCLIRVSLVPILNVVGEQKTKPTQHSVRGLRSLGLTPNILACRSTTLNCTRLLGNISIFWRIKYFWMDMREVMTENQSLHLLVKEGKKLPTNDEWMLHALCGKEERNVGTYPGHTSIDWAFKAVISHKHIASYSKNHLTNNPLSNKTEIMPQQNRGHMGDSQNIGTDSRGGSLNLSGFKICLKDNRNGHKGNKSNIPLYTRMDLDRNGGPQPHLKTMAKDDADEVPTTIPQHVQLINSSWDKKEDHRPQGK</sequence>
<keyword evidence="2" id="KW-1185">Reference proteome</keyword>
<reference evidence="1 2" key="1">
    <citation type="journal article" date="2022" name="Plant J.">
        <title>Chromosome-level genome of Camellia lanceoleosa provides a valuable resource for understanding genome evolution and self-incompatibility.</title>
        <authorList>
            <person name="Gong W."/>
            <person name="Xiao S."/>
            <person name="Wang L."/>
            <person name="Liao Z."/>
            <person name="Chang Y."/>
            <person name="Mo W."/>
            <person name="Hu G."/>
            <person name="Li W."/>
            <person name="Zhao G."/>
            <person name="Zhu H."/>
            <person name="Hu X."/>
            <person name="Ji K."/>
            <person name="Xiang X."/>
            <person name="Song Q."/>
            <person name="Yuan D."/>
            <person name="Jin S."/>
            <person name="Zhang L."/>
        </authorList>
    </citation>
    <scope>NUCLEOTIDE SEQUENCE [LARGE SCALE GENOMIC DNA]</scope>
    <source>
        <strain evidence="1">SQ_2022a</strain>
    </source>
</reference>
<accession>A0ACC0H200</accession>
<dbReference type="EMBL" id="CM045764">
    <property type="protein sequence ID" value="KAI8007319.1"/>
    <property type="molecule type" value="Genomic_DNA"/>
</dbReference>
<comment type="caution">
    <text evidence="1">The sequence shown here is derived from an EMBL/GenBank/DDBJ whole genome shotgun (WGS) entry which is preliminary data.</text>
</comment>
<evidence type="ECO:0000313" key="2">
    <source>
        <dbReference type="Proteomes" id="UP001060215"/>
    </source>
</evidence>
<protein>
    <submittedName>
        <fullName evidence="1">CTP synthase</fullName>
    </submittedName>
</protein>
<organism evidence="1 2">
    <name type="scientific">Camellia lanceoleosa</name>
    <dbReference type="NCBI Taxonomy" id="1840588"/>
    <lineage>
        <taxon>Eukaryota</taxon>
        <taxon>Viridiplantae</taxon>
        <taxon>Streptophyta</taxon>
        <taxon>Embryophyta</taxon>
        <taxon>Tracheophyta</taxon>
        <taxon>Spermatophyta</taxon>
        <taxon>Magnoliopsida</taxon>
        <taxon>eudicotyledons</taxon>
        <taxon>Gunneridae</taxon>
        <taxon>Pentapetalae</taxon>
        <taxon>asterids</taxon>
        <taxon>Ericales</taxon>
        <taxon>Theaceae</taxon>
        <taxon>Camellia</taxon>
    </lineage>
</organism>
<proteinExistence type="predicted"/>
<gene>
    <name evidence="1" type="ORF">LOK49_LG07G02351</name>
</gene>
<feature type="non-terminal residue" evidence="1">
    <location>
        <position position="492"/>
    </location>
</feature>